<reference evidence="3" key="1">
    <citation type="submission" date="2022-11" db="UniProtKB">
        <authorList>
            <consortium name="WormBaseParasite"/>
        </authorList>
    </citation>
    <scope>IDENTIFICATION</scope>
</reference>
<evidence type="ECO:0000313" key="2">
    <source>
        <dbReference type="Proteomes" id="UP000887565"/>
    </source>
</evidence>
<keyword evidence="1" id="KW-0812">Transmembrane</keyword>
<protein>
    <submittedName>
        <fullName evidence="3">Uncharacterized protein</fullName>
    </submittedName>
</protein>
<keyword evidence="1" id="KW-1133">Transmembrane helix</keyword>
<name>A0A915L9K1_ROMCU</name>
<keyword evidence="2" id="KW-1185">Reference proteome</keyword>
<dbReference type="AlphaFoldDB" id="A0A915L9K1"/>
<dbReference type="WBParaSite" id="nRc.2.0.1.t47098-RA">
    <property type="protein sequence ID" value="nRc.2.0.1.t47098-RA"/>
    <property type="gene ID" value="nRc.2.0.1.g47098"/>
</dbReference>
<sequence length="71" mass="7926">KKHKLERGLGVRTDCEISPLQRSDSINYVRRAIAFILVIQSVTFYNFVKAEILISSKTAFAETPIAASIIS</sequence>
<accession>A0A915L9K1</accession>
<organism evidence="2 3">
    <name type="scientific">Romanomermis culicivorax</name>
    <name type="common">Nematode worm</name>
    <dbReference type="NCBI Taxonomy" id="13658"/>
    <lineage>
        <taxon>Eukaryota</taxon>
        <taxon>Metazoa</taxon>
        <taxon>Ecdysozoa</taxon>
        <taxon>Nematoda</taxon>
        <taxon>Enoplea</taxon>
        <taxon>Dorylaimia</taxon>
        <taxon>Mermithida</taxon>
        <taxon>Mermithoidea</taxon>
        <taxon>Mermithidae</taxon>
        <taxon>Romanomermis</taxon>
    </lineage>
</organism>
<keyword evidence="1" id="KW-0472">Membrane</keyword>
<dbReference type="Proteomes" id="UP000887565">
    <property type="component" value="Unplaced"/>
</dbReference>
<evidence type="ECO:0000256" key="1">
    <source>
        <dbReference type="SAM" id="Phobius"/>
    </source>
</evidence>
<feature type="transmembrane region" description="Helical" evidence="1">
    <location>
        <begin position="28"/>
        <end position="48"/>
    </location>
</feature>
<evidence type="ECO:0000313" key="3">
    <source>
        <dbReference type="WBParaSite" id="nRc.2.0.1.t47098-RA"/>
    </source>
</evidence>
<proteinExistence type="predicted"/>